<protein>
    <submittedName>
        <fullName evidence="1">Uncharacterized protein</fullName>
    </submittedName>
</protein>
<dbReference type="AlphaFoldDB" id="A0AAV2N4R2"/>
<gene>
    <name evidence="1" type="ORF">LPLAT_LOCUS1430</name>
</gene>
<dbReference type="EMBL" id="OZ034833">
    <property type="protein sequence ID" value="CAL1674904.1"/>
    <property type="molecule type" value="Genomic_DNA"/>
</dbReference>
<organism evidence="1 2">
    <name type="scientific">Lasius platythorax</name>
    <dbReference type="NCBI Taxonomy" id="488582"/>
    <lineage>
        <taxon>Eukaryota</taxon>
        <taxon>Metazoa</taxon>
        <taxon>Ecdysozoa</taxon>
        <taxon>Arthropoda</taxon>
        <taxon>Hexapoda</taxon>
        <taxon>Insecta</taxon>
        <taxon>Pterygota</taxon>
        <taxon>Neoptera</taxon>
        <taxon>Endopterygota</taxon>
        <taxon>Hymenoptera</taxon>
        <taxon>Apocrita</taxon>
        <taxon>Aculeata</taxon>
        <taxon>Formicoidea</taxon>
        <taxon>Formicidae</taxon>
        <taxon>Formicinae</taxon>
        <taxon>Lasius</taxon>
        <taxon>Lasius</taxon>
    </lineage>
</organism>
<dbReference type="Proteomes" id="UP001497644">
    <property type="component" value="Chromosome 10"/>
</dbReference>
<accession>A0AAV2N4R2</accession>
<reference evidence="1" key="1">
    <citation type="submission" date="2024-04" db="EMBL/GenBank/DDBJ databases">
        <authorList>
            <consortium name="Molecular Ecology Group"/>
        </authorList>
    </citation>
    <scope>NUCLEOTIDE SEQUENCE</scope>
</reference>
<proteinExistence type="predicted"/>
<sequence>MLHDGLTLYEEDIVVVLPSFRALMPVEAGAQTRRTRRISRGDGKGTRALKELDTVRVVLEALGSVTLWSSPVDPNLTQGGNIAVVLAARLDCRRPVSYVA</sequence>
<keyword evidence="2" id="KW-1185">Reference proteome</keyword>
<name>A0AAV2N4R2_9HYME</name>
<evidence type="ECO:0000313" key="2">
    <source>
        <dbReference type="Proteomes" id="UP001497644"/>
    </source>
</evidence>
<evidence type="ECO:0000313" key="1">
    <source>
        <dbReference type="EMBL" id="CAL1674904.1"/>
    </source>
</evidence>